<reference evidence="2" key="2">
    <citation type="submission" date="2015-06" db="UniProtKB">
        <authorList>
            <consortium name="EnsemblMetazoa"/>
        </authorList>
    </citation>
    <scope>IDENTIFICATION</scope>
</reference>
<dbReference type="Proteomes" id="UP000015102">
    <property type="component" value="Unassembled WGS sequence"/>
</dbReference>
<dbReference type="AlphaFoldDB" id="T1GB40"/>
<keyword evidence="1" id="KW-0472">Membrane</keyword>
<evidence type="ECO:0000256" key="1">
    <source>
        <dbReference type="SAM" id="Phobius"/>
    </source>
</evidence>
<accession>T1GB40</accession>
<proteinExistence type="predicted"/>
<keyword evidence="1" id="KW-0812">Transmembrane</keyword>
<evidence type="ECO:0000313" key="2">
    <source>
        <dbReference type="EnsemblMetazoa" id="MESCA000461-PA"/>
    </source>
</evidence>
<dbReference type="EMBL" id="CAQQ02054140">
    <property type="status" value="NOT_ANNOTATED_CDS"/>
    <property type="molecule type" value="Genomic_DNA"/>
</dbReference>
<evidence type="ECO:0000313" key="3">
    <source>
        <dbReference type="Proteomes" id="UP000015102"/>
    </source>
</evidence>
<dbReference type="EnsemblMetazoa" id="MESCA000461-RA">
    <property type="protein sequence ID" value="MESCA000461-PA"/>
    <property type="gene ID" value="MESCA000461"/>
</dbReference>
<name>T1GB40_MEGSC</name>
<protein>
    <submittedName>
        <fullName evidence="2">Uncharacterized protein</fullName>
    </submittedName>
</protein>
<feature type="transmembrane region" description="Helical" evidence="1">
    <location>
        <begin position="41"/>
        <end position="62"/>
    </location>
</feature>
<feature type="transmembrane region" description="Helical" evidence="1">
    <location>
        <begin position="16"/>
        <end position="35"/>
    </location>
</feature>
<keyword evidence="3" id="KW-1185">Reference proteome</keyword>
<dbReference type="EMBL" id="CAQQ02054141">
    <property type="status" value="NOT_ANNOTATED_CDS"/>
    <property type="molecule type" value="Genomic_DNA"/>
</dbReference>
<keyword evidence="1" id="KW-1133">Transmembrane helix</keyword>
<organism evidence="2 3">
    <name type="scientific">Megaselia scalaris</name>
    <name type="common">Humpbacked fly</name>
    <name type="synonym">Phora scalaris</name>
    <dbReference type="NCBI Taxonomy" id="36166"/>
    <lineage>
        <taxon>Eukaryota</taxon>
        <taxon>Metazoa</taxon>
        <taxon>Ecdysozoa</taxon>
        <taxon>Arthropoda</taxon>
        <taxon>Hexapoda</taxon>
        <taxon>Insecta</taxon>
        <taxon>Pterygota</taxon>
        <taxon>Neoptera</taxon>
        <taxon>Endopterygota</taxon>
        <taxon>Diptera</taxon>
        <taxon>Brachycera</taxon>
        <taxon>Muscomorpha</taxon>
        <taxon>Platypezoidea</taxon>
        <taxon>Phoridae</taxon>
        <taxon>Megaseliini</taxon>
        <taxon>Megaselia</taxon>
    </lineage>
</organism>
<sequence>MLNKLNDSALPSRKSLIVWNLSDIFAVTLMLLHVSSKVLCWGFIFSLVSSILTCFWDLGLGFKASSSASTSKSCLWPFVMPLWCSISPGTFNSSDKLFESLDTGLVLSVRWVILVLLLSPECLLV</sequence>
<reference evidence="3" key="1">
    <citation type="submission" date="2013-02" db="EMBL/GenBank/DDBJ databases">
        <authorList>
            <person name="Hughes D."/>
        </authorList>
    </citation>
    <scope>NUCLEOTIDE SEQUENCE</scope>
    <source>
        <strain>Durham</strain>
        <strain evidence="3">NC isolate 2 -- Noor lab</strain>
    </source>
</reference>
<dbReference type="HOGENOM" id="CLU_1995203_0_0_1"/>